<evidence type="ECO:0008006" key="3">
    <source>
        <dbReference type="Google" id="ProtNLM"/>
    </source>
</evidence>
<evidence type="ECO:0000313" key="1">
    <source>
        <dbReference type="EMBL" id="VDC25859.1"/>
    </source>
</evidence>
<proteinExistence type="predicted"/>
<accession>A0A3P5XBM5</accession>
<protein>
    <recommendedName>
        <fullName evidence="3">Thioredoxin family protein</fullName>
    </recommendedName>
</protein>
<dbReference type="Proteomes" id="UP000280861">
    <property type="component" value="Unassembled WGS sequence"/>
</dbReference>
<evidence type="ECO:0000313" key="2">
    <source>
        <dbReference type="Proteomes" id="UP000280861"/>
    </source>
</evidence>
<organism evidence="1 2">
    <name type="scientific">Arthrobacter ulcerisalmonis</name>
    <dbReference type="NCBI Taxonomy" id="2483813"/>
    <lineage>
        <taxon>Bacteria</taxon>
        <taxon>Bacillati</taxon>
        <taxon>Actinomycetota</taxon>
        <taxon>Actinomycetes</taxon>
        <taxon>Micrococcales</taxon>
        <taxon>Micrococcaceae</taxon>
        <taxon>Arthrobacter</taxon>
    </lineage>
</organism>
<dbReference type="RefSeq" id="WP_058631820.1">
    <property type="nucleotide sequence ID" value="NZ_CBCRYA010000020.1"/>
</dbReference>
<sequence length="105" mass="11364">MEITLQYFDGCPNWEVLDRRLAELLDGRSDIRVTRQLVETAEDAERLGFHGSPTVLVDGVDPFADEHTPVGLACRVFRTPAGLGGSPTVEQLREAISGPALTGDA</sequence>
<keyword evidence="2" id="KW-1185">Reference proteome</keyword>
<reference evidence="1 2" key="1">
    <citation type="submission" date="2018-11" db="EMBL/GenBank/DDBJ databases">
        <authorList>
            <person name="Criscuolo A."/>
        </authorList>
    </citation>
    <scope>NUCLEOTIDE SEQUENCE [LARGE SCALE GENOMIC DNA]</scope>
    <source>
        <strain evidence="1">AT11b</strain>
    </source>
</reference>
<dbReference type="OrthoDB" id="7185309at2"/>
<gene>
    <name evidence="1" type="ORF">PSET11_01636</name>
</gene>
<dbReference type="EMBL" id="UXAU01000023">
    <property type="protein sequence ID" value="VDC25859.1"/>
    <property type="molecule type" value="Genomic_DNA"/>
</dbReference>
<name>A0A3P5XBM5_9MICC</name>
<dbReference type="AlphaFoldDB" id="A0A3P5XBM5"/>